<protein>
    <recommendedName>
        <fullName evidence="4">Right handed beta helix domain-containing protein</fullName>
    </recommendedName>
</protein>
<proteinExistence type="predicted"/>
<dbReference type="VEuPathDB" id="AmoebaDB:DICPUDRAFT_149220"/>
<dbReference type="PANTHER" id="PTHR31318">
    <property type="entry name" value="EXPRESSED PROTEIN-RELATED"/>
    <property type="match status" value="1"/>
</dbReference>
<evidence type="ECO:0008006" key="4">
    <source>
        <dbReference type="Google" id="ProtNLM"/>
    </source>
</evidence>
<organism evidence="2 3">
    <name type="scientific">Dictyostelium purpureum</name>
    <name type="common">Slime mold</name>
    <dbReference type="NCBI Taxonomy" id="5786"/>
    <lineage>
        <taxon>Eukaryota</taxon>
        <taxon>Amoebozoa</taxon>
        <taxon>Evosea</taxon>
        <taxon>Eumycetozoa</taxon>
        <taxon>Dictyostelia</taxon>
        <taxon>Dictyosteliales</taxon>
        <taxon>Dictyosteliaceae</taxon>
        <taxon>Dictyostelium</taxon>
    </lineage>
</organism>
<feature type="chain" id="PRO_5003262332" description="Right handed beta helix domain-containing protein" evidence="1">
    <location>
        <begin position="20"/>
        <end position="533"/>
    </location>
</feature>
<dbReference type="AlphaFoldDB" id="F0ZD44"/>
<keyword evidence="1" id="KW-0732">Signal</keyword>
<evidence type="ECO:0000313" key="2">
    <source>
        <dbReference type="EMBL" id="EGC38138.1"/>
    </source>
</evidence>
<dbReference type="RefSeq" id="XP_003285352.1">
    <property type="nucleotide sequence ID" value="XM_003285304.1"/>
</dbReference>
<reference evidence="3" key="1">
    <citation type="journal article" date="2011" name="Genome Biol.">
        <title>Comparative genomics of the social amoebae Dictyostelium discoideum and Dictyostelium purpureum.</title>
        <authorList>
            <consortium name="US DOE Joint Genome Institute (JGI-PGF)"/>
            <person name="Sucgang R."/>
            <person name="Kuo A."/>
            <person name="Tian X."/>
            <person name="Salerno W."/>
            <person name="Parikh A."/>
            <person name="Feasley C.L."/>
            <person name="Dalin E."/>
            <person name="Tu H."/>
            <person name="Huang E."/>
            <person name="Barry K."/>
            <person name="Lindquist E."/>
            <person name="Shapiro H."/>
            <person name="Bruce D."/>
            <person name="Schmutz J."/>
            <person name="Salamov A."/>
            <person name="Fey P."/>
            <person name="Gaudet P."/>
            <person name="Anjard C."/>
            <person name="Babu M.M."/>
            <person name="Basu S."/>
            <person name="Bushmanova Y."/>
            <person name="van der Wel H."/>
            <person name="Katoh-Kurasawa M."/>
            <person name="Dinh C."/>
            <person name="Coutinho P.M."/>
            <person name="Saito T."/>
            <person name="Elias M."/>
            <person name="Schaap P."/>
            <person name="Kay R.R."/>
            <person name="Henrissat B."/>
            <person name="Eichinger L."/>
            <person name="Rivero F."/>
            <person name="Putnam N.H."/>
            <person name="West C.M."/>
            <person name="Loomis W.F."/>
            <person name="Chisholm R.L."/>
            <person name="Shaulsky G."/>
            <person name="Strassmann J.E."/>
            <person name="Queller D.C."/>
            <person name="Kuspa A."/>
            <person name="Grigoriev I.V."/>
        </authorList>
    </citation>
    <scope>NUCLEOTIDE SEQUENCE [LARGE SCALE GENOMIC DNA]</scope>
    <source>
        <strain evidence="3">QSDP1</strain>
    </source>
</reference>
<gene>
    <name evidence="2" type="ORF">DICPUDRAFT_149220</name>
</gene>
<sequence>MLIIKYIFFCLLLFGFVSSYNFNIEFGSTETYKDYECGGEIDKNQISGRSYPPCKSFTDLGYRIRSIIETDEEDVLNVYIVVNSSSIENQPIEINEEEYLGTINTFSKIQIQVTDGNKEQINSNRVHIYRQTNTFFIGSSSKYPNSSIVIKGLSFYNWNSVFPDSYPVVKTQQSSVYFENVVFFNTIHIVLSNSIYSISYSDVNSGVLSISSCLFTNISTSQAITFIYKTVGVTSCVFSNNNFNGVTFYNGERLVIDQCTFTNNQIQVVDCYNLYFLDSINITISNSNFYNNLINTIVSIKNTISVAGYAQLTNLNVYSNNTVIGDPQNRYLFKLSHSSDNLKVIFKDIKIEDIGSLDENKYTGMIFYSDSNSTIELLNVQSTNINNFKNILDFKNSFITITDSYIPSQDIFINGINNIIETKNSVYNYNDRIINQLCNSLNGSFSDYCSYSSLNSNPSHHSNITKVAIIVPVLLFQLDQKTKNKNNIINEIDYEDNGEIDIDVANVGGDGGDRGGPGPNFLNDVEDAINDID</sequence>
<evidence type="ECO:0000313" key="3">
    <source>
        <dbReference type="Proteomes" id="UP000001064"/>
    </source>
</evidence>
<evidence type="ECO:0000256" key="1">
    <source>
        <dbReference type="SAM" id="SignalP"/>
    </source>
</evidence>
<name>F0ZD44_DICPU</name>
<keyword evidence="3" id="KW-1185">Reference proteome</keyword>
<dbReference type="Proteomes" id="UP000001064">
    <property type="component" value="Unassembled WGS sequence"/>
</dbReference>
<dbReference type="PANTHER" id="PTHR31318:SF2">
    <property type="entry name" value="PECTIN LYASE-LIKE FAMILY PROTEIN-RELATED"/>
    <property type="match status" value="1"/>
</dbReference>
<feature type="signal peptide" evidence="1">
    <location>
        <begin position="1"/>
        <end position="19"/>
    </location>
</feature>
<dbReference type="EMBL" id="GL870983">
    <property type="protein sequence ID" value="EGC38138.1"/>
    <property type="molecule type" value="Genomic_DNA"/>
</dbReference>
<accession>F0ZD44</accession>
<dbReference type="GeneID" id="10502720"/>
<dbReference type="KEGG" id="dpp:DICPUDRAFT_149220"/>
<dbReference type="InParanoid" id="F0ZD44"/>
<dbReference type="OrthoDB" id="10689406at2759"/>